<dbReference type="NCBIfam" id="NF000586">
    <property type="entry name" value="PRK00011.1"/>
    <property type="match status" value="1"/>
</dbReference>
<proteinExistence type="inferred from homology"/>
<reference evidence="6 7" key="1">
    <citation type="journal article" date="2016" name="Nat. Commun.">
        <title>Thousands of microbial genomes shed light on interconnected biogeochemical processes in an aquifer system.</title>
        <authorList>
            <person name="Anantharaman K."/>
            <person name="Brown C.T."/>
            <person name="Hug L.A."/>
            <person name="Sharon I."/>
            <person name="Castelle C.J."/>
            <person name="Probst A.J."/>
            <person name="Thomas B.C."/>
            <person name="Singh A."/>
            <person name="Wilkins M.J."/>
            <person name="Karaoz U."/>
            <person name="Brodie E.L."/>
            <person name="Williams K.H."/>
            <person name="Hubbard S.S."/>
            <person name="Banfield J.F."/>
        </authorList>
    </citation>
    <scope>NUCLEOTIDE SEQUENCE [LARGE SCALE GENOMIC DNA]</scope>
</reference>
<evidence type="ECO:0000256" key="1">
    <source>
        <dbReference type="ARBA" id="ARBA00001933"/>
    </source>
</evidence>
<evidence type="ECO:0000256" key="4">
    <source>
        <dbReference type="PIRSR" id="PIRSR000412-50"/>
    </source>
</evidence>
<evidence type="ECO:0000256" key="2">
    <source>
        <dbReference type="ARBA" id="ARBA00022898"/>
    </source>
</evidence>
<dbReference type="GO" id="GO:0019264">
    <property type="term" value="P:glycine biosynthetic process from serine"/>
    <property type="evidence" value="ECO:0007669"/>
    <property type="project" value="UniProtKB-UniRule"/>
</dbReference>
<comment type="subunit">
    <text evidence="3">Homodimer.</text>
</comment>
<dbReference type="PANTHER" id="PTHR11680">
    <property type="entry name" value="SERINE HYDROXYMETHYLTRANSFERASE"/>
    <property type="match status" value="1"/>
</dbReference>
<dbReference type="GO" id="GO:0035999">
    <property type="term" value="P:tetrahydrofolate interconversion"/>
    <property type="evidence" value="ECO:0007669"/>
    <property type="project" value="UniProtKB-UniRule"/>
</dbReference>
<evidence type="ECO:0000313" key="6">
    <source>
        <dbReference type="EMBL" id="OHA01359.1"/>
    </source>
</evidence>
<keyword evidence="3 6" id="KW-0808">Transferase</keyword>
<feature type="modified residue" description="N6-(pyridoxal phosphate)lysine" evidence="3 4">
    <location>
        <position position="234"/>
    </location>
</feature>
<keyword evidence="6" id="KW-0489">Methyltransferase</keyword>
<dbReference type="Pfam" id="PF00464">
    <property type="entry name" value="SHMT"/>
    <property type="match status" value="1"/>
</dbReference>
<comment type="similarity">
    <text evidence="3">Belongs to the SHMT family.</text>
</comment>
<dbReference type="CDD" id="cd00378">
    <property type="entry name" value="SHMT"/>
    <property type="match status" value="1"/>
</dbReference>
<keyword evidence="3" id="KW-0963">Cytoplasm</keyword>
<dbReference type="PIRSF" id="PIRSF000412">
    <property type="entry name" value="SHMT"/>
    <property type="match status" value="1"/>
</dbReference>
<keyword evidence="3" id="KW-0028">Amino-acid biosynthesis</keyword>
<dbReference type="GO" id="GO:0005737">
    <property type="term" value="C:cytoplasm"/>
    <property type="evidence" value="ECO:0007669"/>
    <property type="project" value="UniProtKB-SubCell"/>
</dbReference>
<feature type="site" description="Plays an important role in substrate specificity" evidence="3">
    <location>
        <position position="233"/>
    </location>
</feature>
<dbReference type="UniPathway" id="UPA00193"/>
<name>A0A1G2KSM3_9BACT</name>
<evidence type="ECO:0000259" key="5">
    <source>
        <dbReference type="Pfam" id="PF00464"/>
    </source>
</evidence>
<organism evidence="6 7">
    <name type="scientific">Candidatus Sungbacteria bacterium RIFCSPHIGHO2_02_FULL_49_12</name>
    <dbReference type="NCBI Taxonomy" id="1802271"/>
    <lineage>
        <taxon>Bacteria</taxon>
        <taxon>Candidatus Sungiibacteriota</taxon>
    </lineage>
</organism>
<comment type="function">
    <text evidence="3">Catalyzes the reversible interconversion of serine and glycine with tetrahydrofolate (THF) serving as the one-carbon carrier. This reaction serves as the major source of one-carbon groups required for the biosynthesis of purines, thymidylate, methionine, and other important biomolecules. Also exhibits THF-independent aldolase activity toward beta-hydroxyamino acids, producing glycine and aldehydes, via a retro-aldol mechanism.</text>
</comment>
<dbReference type="GO" id="GO:0032259">
    <property type="term" value="P:methylation"/>
    <property type="evidence" value="ECO:0007669"/>
    <property type="project" value="UniProtKB-KW"/>
</dbReference>
<dbReference type="Proteomes" id="UP000177362">
    <property type="component" value="Unassembled WGS sequence"/>
</dbReference>
<dbReference type="STRING" id="1802271.A3C11_01790"/>
<evidence type="ECO:0000256" key="3">
    <source>
        <dbReference type="HAMAP-Rule" id="MF_00051"/>
    </source>
</evidence>
<dbReference type="InterPro" id="IPR015422">
    <property type="entry name" value="PyrdxlP-dep_Trfase_small"/>
</dbReference>
<dbReference type="InterPro" id="IPR015421">
    <property type="entry name" value="PyrdxlP-dep_Trfase_major"/>
</dbReference>
<accession>A0A1G2KSM3</accession>
<dbReference type="GO" id="GO:0004372">
    <property type="term" value="F:glycine hydroxymethyltransferase activity"/>
    <property type="evidence" value="ECO:0007669"/>
    <property type="project" value="UniProtKB-UniRule"/>
</dbReference>
<dbReference type="AlphaFoldDB" id="A0A1G2KSM3"/>
<dbReference type="GO" id="GO:0008168">
    <property type="term" value="F:methyltransferase activity"/>
    <property type="evidence" value="ECO:0007669"/>
    <property type="project" value="UniProtKB-KW"/>
</dbReference>
<dbReference type="PANTHER" id="PTHR11680:SF35">
    <property type="entry name" value="SERINE HYDROXYMETHYLTRANSFERASE 1"/>
    <property type="match status" value="1"/>
</dbReference>
<feature type="binding site" evidence="3">
    <location>
        <begin position="129"/>
        <end position="131"/>
    </location>
    <ligand>
        <name>(6S)-5,6,7,8-tetrahydrofolate</name>
        <dbReference type="ChEBI" id="CHEBI:57453"/>
    </ligand>
</feature>
<evidence type="ECO:0000313" key="7">
    <source>
        <dbReference type="Proteomes" id="UP000177362"/>
    </source>
</evidence>
<gene>
    <name evidence="3 6" type="primary">glyA</name>
    <name evidence="6" type="ORF">A3C11_01790</name>
</gene>
<feature type="binding site" evidence="3">
    <location>
        <begin position="356"/>
        <end position="358"/>
    </location>
    <ligand>
        <name>(6S)-5,6,7,8-tetrahydrofolate</name>
        <dbReference type="ChEBI" id="CHEBI:57453"/>
    </ligand>
</feature>
<comment type="subcellular location">
    <subcellularLocation>
        <location evidence="3">Cytoplasm</location>
    </subcellularLocation>
</comment>
<dbReference type="GO" id="GO:0030170">
    <property type="term" value="F:pyridoxal phosphate binding"/>
    <property type="evidence" value="ECO:0007669"/>
    <property type="project" value="UniProtKB-UniRule"/>
</dbReference>
<dbReference type="EMBL" id="MHQJ01000018">
    <property type="protein sequence ID" value="OHA01359.1"/>
    <property type="molecule type" value="Genomic_DNA"/>
</dbReference>
<dbReference type="Gene3D" id="3.90.1150.10">
    <property type="entry name" value="Aspartate Aminotransferase, domain 1"/>
    <property type="match status" value="1"/>
</dbReference>
<dbReference type="UniPathway" id="UPA00288">
    <property type="reaction ID" value="UER01023"/>
</dbReference>
<comment type="caution">
    <text evidence="6">The sequence shown here is derived from an EMBL/GenBank/DDBJ whole genome shotgun (WGS) entry which is preliminary data.</text>
</comment>
<comment type="pathway">
    <text evidence="3">One-carbon metabolism; tetrahydrofolate interconversion.</text>
</comment>
<dbReference type="SUPFAM" id="SSF53383">
    <property type="entry name" value="PLP-dependent transferases"/>
    <property type="match status" value="1"/>
</dbReference>
<dbReference type="HAMAP" id="MF_00051">
    <property type="entry name" value="SHMT"/>
    <property type="match status" value="1"/>
</dbReference>
<comment type="catalytic activity">
    <reaction evidence="3">
        <text>(6R)-5,10-methylene-5,6,7,8-tetrahydrofolate + glycine + H2O = (6S)-5,6,7,8-tetrahydrofolate + L-serine</text>
        <dbReference type="Rhea" id="RHEA:15481"/>
        <dbReference type="ChEBI" id="CHEBI:15377"/>
        <dbReference type="ChEBI" id="CHEBI:15636"/>
        <dbReference type="ChEBI" id="CHEBI:33384"/>
        <dbReference type="ChEBI" id="CHEBI:57305"/>
        <dbReference type="ChEBI" id="CHEBI:57453"/>
        <dbReference type="EC" id="2.1.2.1"/>
    </reaction>
</comment>
<dbReference type="InterPro" id="IPR015424">
    <property type="entry name" value="PyrdxlP-dep_Trfase"/>
</dbReference>
<keyword evidence="2 3" id="KW-0663">Pyridoxal phosphate</keyword>
<dbReference type="EC" id="2.1.2.1" evidence="3"/>
<keyword evidence="3" id="KW-0554">One-carbon metabolism</keyword>
<sequence length="414" mass="45030">MNQKDFEKIKRSDLALARLLRAEEFRQARSLDLIASENFASAEVRLLVGSVLMNKYSEGYPGKRYYPGNAIVDQVETLAIERAKKSFGLGKNWHANVQPYSGSPANIAVYLGLAKPGDKILGMRLAAGGHLTHGHKVNASGIFFNSVSYEVNQSTGLINYKEVERIAVKEKPRVIVSGLTAYPRRIDFRKFGAIAKKVGSYHLADISHIAGLVAAGLHPSPFLHADVVTTTTHKILRGPRGAVIFCKKELAEKIDRAVFPGLQGGPHDNTTAAVAYTFGRVATPAYRAYAKHVLENAKTLARVLIKEGFVLATGGTDNHMLLLDLKPLGISGLDAEKFLECAGIIANRNSLPGDASPFRPSGIRMGTPAITTRGMKSEDMVTIATWISRILIGGENPEKVGREIQTFLKKFPVS</sequence>
<dbReference type="InterPro" id="IPR049943">
    <property type="entry name" value="Ser_HO-MeTrfase-like"/>
</dbReference>
<comment type="cofactor">
    <cofactor evidence="1 3 4">
        <name>pyridoxal 5'-phosphate</name>
        <dbReference type="ChEBI" id="CHEBI:597326"/>
    </cofactor>
</comment>
<protein>
    <recommendedName>
        <fullName evidence="3">Serine hydroxymethyltransferase</fullName>
        <shortName evidence="3">SHMT</shortName>
        <shortName evidence="3">Serine methylase</shortName>
        <ecNumber evidence="3">2.1.2.1</ecNumber>
    </recommendedName>
</protein>
<comment type="caution">
    <text evidence="3">Lacks conserved residue(s) required for the propagation of feature annotation.</text>
</comment>
<dbReference type="Gene3D" id="3.40.640.10">
    <property type="entry name" value="Type I PLP-dependent aspartate aminotransferase-like (Major domain)"/>
    <property type="match status" value="1"/>
</dbReference>
<feature type="domain" description="Serine hydroxymethyltransferase-like" evidence="5">
    <location>
        <begin position="10"/>
        <end position="387"/>
    </location>
</feature>
<dbReference type="InterPro" id="IPR039429">
    <property type="entry name" value="SHMT-like_dom"/>
</dbReference>
<comment type="pathway">
    <text evidence="3">Amino-acid biosynthesis; glycine biosynthesis; glycine from L-serine: step 1/1.</text>
</comment>
<feature type="binding site" evidence="3">
    <location>
        <position position="125"/>
    </location>
    <ligand>
        <name>(6S)-5,6,7,8-tetrahydrofolate</name>
        <dbReference type="ChEBI" id="CHEBI:57453"/>
    </ligand>
</feature>
<dbReference type="InterPro" id="IPR001085">
    <property type="entry name" value="Ser_HO-MeTrfase"/>
</dbReference>